<dbReference type="Proteomes" id="UP000887458">
    <property type="component" value="Unassembled WGS sequence"/>
</dbReference>
<proteinExistence type="predicted"/>
<reference evidence="2 3" key="2">
    <citation type="journal article" date="2022" name="Mol. Biol. Evol.">
        <title>Comparative Genomics Reveals Insights into the Divergent Evolution of Astigmatic Mites and Household Pest Adaptations.</title>
        <authorList>
            <person name="Xiong Q."/>
            <person name="Wan A.T."/>
            <person name="Liu X."/>
            <person name="Fung C.S."/>
            <person name="Xiao X."/>
            <person name="Malainual N."/>
            <person name="Hou J."/>
            <person name="Wang L."/>
            <person name="Wang M."/>
            <person name="Yang K.Y."/>
            <person name="Cui Y."/>
            <person name="Leung E.L."/>
            <person name="Nong W."/>
            <person name="Shin S.K."/>
            <person name="Au S.W."/>
            <person name="Jeong K.Y."/>
            <person name="Chew F.T."/>
            <person name="Hui J.H."/>
            <person name="Leung T.F."/>
            <person name="Tungtrongchitr A."/>
            <person name="Zhong N."/>
            <person name="Liu Z."/>
            <person name="Tsui S.K."/>
        </authorList>
    </citation>
    <scope>NUCLEOTIDE SEQUENCE [LARGE SCALE GENOMIC DNA]</scope>
    <source>
        <strain evidence="2">Derp</strain>
    </source>
</reference>
<organism evidence="2 3">
    <name type="scientific">Dermatophagoides pteronyssinus</name>
    <name type="common">European house dust mite</name>
    <dbReference type="NCBI Taxonomy" id="6956"/>
    <lineage>
        <taxon>Eukaryota</taxon>
        <taxon>Metazoa</taxon>
        <taxon>Ecdysozoa</taxon>
        <taxon>Arthropoda</taxon>
        <taxon>Chelicerata</taxon>
        <taxon>Arachnida</taxon>
        <taxon>Acari</taxon>
        <taxon>Acariformes</taxon>
        <taxon>Sarcoptiformes</taxon>
        <taxon>Astigmata</taxon>
        <taxon>Psoroptidia</taxon>
        <taxon>Analgoidea</taxon>
        <taxon>Pyroglyphidae</taxon>
        <taxon>Dermatophagoidinae</taxon>
        <taxon>Dermatophagoides</taxon>
    </lineage>
</organism>
<accession>A0ABQ8JHJ7</accession>
<keyword evidence="1" id="KW-1133">Transmembrane helix</keyword>
<feature type="transmembrane region" description="Helical" evidence="1">
    <location>
        <begin position="50"/>
        <end position="71"/>
    </location>
</feature>
<name>A0ABQ8JHJ7_DERPT</name>
<comment type="caution">
    <text evidence="2">The sequence shown here is derived from an EMBL/GenBank/DDBJ whole genome shotgun (WGS) entry which is preliminary data.</text>
</comment>
<evidence type="ECO:0000313" key="2">
    <source>
        <dbReference type="EMBL" id="KAH9422086.1"/>
    </source>
</evidence>
<dbReference type="EMBL" id="NJHN03000037">
    <property type="protein sequence ID" value="KAH9422086.1"/>
    <property type="molecule type" value="Genomic_DNA"/>
</dbReference>
<feature type="transmembrane region" description="Helical" evidence="1">
    <location>
        <begin position="92"/>
        <end position="117"/>
    </location>
</feature>
<keyword evidence="1" id="KW-0472">Membrane</keyword>
<protein>
    <submittedName>
        <fullName evidence="2">Uncharacterized protein</fullName>
    </submittedName>
</protein>
<keyword evidence="1" id="KW-0812">Transmembrane</keyword>
<gene>
    <name evidence="2" type="ORF">DERP_002378</name>
</gene>
<reference evidence="2 3" key="1">
    <citation type="journal article" date="2018" name="J. Allergy Clin. Immunol.">
        <title>High-quality assembly of Dermatophagoides pteronyssinus genome and transcriptome reveals a wide range of novel allergens.</title>
        <authorList>
            <person name="Liu X.Y."/>
            <person name="Yang K.Y."/>
            <person name="Wang M.Q."/>
            <person name="Kwok J.S."/>
            <person name="Zeng X."/>
            <person name="Yang Z."/>
            <person name="Xiao X.J."/>
            <person name="Lau C.P."/>
            <person name="Li Y."/>
            <person name="Huang Z.M."/>
            <person name="Ba J.G."/>
            <person name="Yim A.K."/>
            <person name="Ouyang C.Y."/>
            <person name="Ngai S.M."/>
            <person name="Chan T.F."/>
            <person name="Leung E.L."/>
            <person name="Liu L."/>
            <person name="Liu Z.G."/>
            <person name="Tsui S.K."/>
        </authorList>
    </citation>
    <scope>NUCLEOTIDE SEQUENCE [LARGE SCALE GENOMIC DNA]</scope>
    <source>
        <strain evidence="2">Derp</strain>
    </source>
</reference>
<evidence type="ECO:0000313" key="3">
    <source>
        <dbReference type="Proteomes" id="UP000887458"/>
    </source>
</evidence>
<keyword evidence="3" id="KW-1185">Reference proteome</keyword>
<sequence length="132" mass="15550">MYGLYLKYFHRNNDDDDKDDKNGRCKPVYRIEEKAIFPKNLKNESIPFQLIFFTVTGGNAGMLLFFVYYPIRRLYQSGFEFLHNRHILVERIVRPFCLTTLASYLVSFAAGVAYVSYNNSKNENQKLIKDKN</sequence>
<evidence type="ECO:0000256" key="1">
    <source>
        <dbReference type="SAM" id="Phobius"/>
    </source>
</evidence>